<dbReference type="EMBL" id="JAKNSF020000023">
    <property type="protein sequence ID" value="KAK7731133.1"/>
    <property type="molecule type" value="Genomic_DNA"/>
</dbReference>
<evidence type="ECO:0000313" key="2">
    <source>
        <dbReference type="EMBL" id="KAK7731133.1"/>
    </source>
</evidence>
<evidence type="ECO:0000256" key="1">
    <source>
        <dbReference type="SAM" id="MobiDB-lite"/>
    </source>
</evidence>
<dbReference type="Proteomes" id="UP001430848">
    <property type="component" value="Unassembled WGS sequence"/>
</dbReference>
<reference evidence="2 3" key="1">
    <citation type="submission" date="2024-02" db="EMBL/GenBank/DDBJ databases">
        <title>De novo assembly and annotation of 12 fungi associated with fruit tree decline syndrome in Ontario, Canada.</title>
        <authorList>
            <person name="Sulman M."/>
            <person name="Ellouze W."/>
            <person name="Ilyukhin E."/>
        </authorList>
    </citation>
    <scope>NUCLEOTIDE SEQUENCE [LARGE SCALE GENOMIC DNA]</scope>
    <source>
        <strain evidence="2 3">M169</strain>
    </source>
</reference>
<keyword evidence="3" id="KW-1185">Reference proteome</keyword>
<sequence length="104" mass="11115">MPGISDIMVKYFADLSSPTDFTLSKYAKKQSSPSTDQTLAAEPKTIGKYSKLERATAWASARSIADSIKGHLGEVRSRAHQAGSKADTVEEKSPLLVAGSKKAD</sequence>
<protein>
    <submittedName>
        <fullName evidence="2">Uncharacterized protein</fullName>
    </submittedName>
</protein>
<name>A0ABR1PAT5_DIAER</name>
<evidence type="ECO:0000313" key="3">
    <source>
        <dbReference type="Proteomes" id="UP001430848"/>
    </source>
</evidence>
<accession>A0ABR1PAT5</accession>
<gene>
    <name evidence="2" type="ORF">SLS63_005408</name>
</gene>
<comment type="caution">
    <text evidence="2">The sequence shown here is derived from an EMBL/GenBank/DDBJ whole genome shotgun (WGS) entry which is preliminary data.</text>
</comment>
<feature type="region of interest" description="Disordered" evidence="1">
    <location>
        <begin position="75"/>
        <end position="104"/>
    </location>
</feature>
<organism evidence="2 3">
    <name type="scientific">Diaporthe eres</name>
    <name type="common">Phomopsis oblonga</name>
    <dbReference type="NCBI Taxonomy" id="83184"/>
    <lineage>
        <taxon>Eukaryota</taxon>
        <taxon>Fungi</taxon>
        <taxon>Dikarya</taxon>
        <taxon>Ascomycota</taxon>
        <taxon>Pezizomycotina</taxon>
        <taxon>Sordariomycetes</taxon>
        <taxon>Sordariomycetidae</taxon>
        <taxon>Diaporthales</taxon>
        <taxon>Diaporthaceae</taxon>
        <taxon>Diaporthe</taxon>
        <taxon>Diaporthe eres species complex</taxon>
    </lineage>
</organism>
<proteinExistence type="predicted"/>